<proteinExistence type="predicted"/>
<evidence type="ECO:0000313" key="1">
    <source>
        <dbReference type="EMBL" id="PYC42902.1"/>
    </source>
</evidence>
<reference evidence="1 2" key="1">
    <citation type="submission" date="2018-06" db="EMBL/GenBank/DDBJ databases">
        <title>Pseudomonas diversity within urban Lake Michigan freshwaters.</title>
        <authorList>
            <person name="Batrich M."/>
            <person name="Hatzopoulos T."/>
            <person name="Putonti C."/>
        </authorList>
    </citation>
    <scope>NUCLEOTIDE SEQUENCE [LARGE SCALE GENOMIC DNA]</scope>
    <source>
        <strain evidence="1 2">MB-090624</strain>
    </source>
</reference>
<evidence type="ECO:0008006" key="3">
    <source>
        <dbReference type="Google" id="ProtNLM"/>
    </source>
</evidence>
<accession>A0A9Q6II87</accession>
<dbReference type="RefSeq" id="WP_110651458.1">
    <property type="nucleotide sequence ID" value="NZ_QJRN01000002.1"/>
</dbReference>
<dbReference type="EMBL" id="QJRN01000002">
    <property type="protein sequence ID" value="PYC42902.1"/>
    <property type="molecule type" value="Genomic_DNA"/>
</dbReference>
<evidence type="ECO:0000313" key="2">
    <source>
        <dbReference type="Proteomes" id="UP000248188"/>
    </source>
</evidence>
<dbReference type="Proteomes" id="UP000248188">
    <property type="component" value="Unassembled WGS sequence"/>
</dbReference>
<sequence>MEVSADKRSPSYAPRNLLNADELKRGITQRSQGRGDEDAVQGWLLNHFYRHLVGNFEPARRIQTLEDACAALGTDTPPAWVSGYFDSAAKAQPEDAAKAVATLVWVDPQEPLLLQQELQLMEFLTSRKGTALEGKLERITCPQALALWEKEHAQMAARVDQGWRQSSPDALNVTVSCAEHTWVELRPESPMLRAEMAFESYVMRHCLGQFANRQALTGGYGERYAEAVEQQGMRVFSLRDAQGQPHITVSLIIQDDGALTVEQVKGKQNRPPIERYFQDLMRLLNTLGTDLQTPADCIAIGIVRTDAGWLRIEEVSDAQAQTRLVARYPQLFYRLDAPSAMVEWLVAARQSDLLLEVAPQAPSVKYATRHIFKKSPRPQCHPDDPLYRTEGVPWTDMSAPQAEEIVAWQARNR</sequence>
<dbReference type="AlphaFoldDB" id="A0A9Q6II87"/>
<gene>
    <name evidence="1" type="ORF">DMX08_04850</name>
</gene>
<organism evidence="1 2">
    <name type="scientific">Pseudomonas protegens</name>
    <dbReference type="NCBI Taxonomy" id="380021"/>
    <lineage>
        <taxon>Bacteria</taxon>
        <taxon>Pseudomonadati</taxon>
        <taxon>Pseudomonadota</taxon>
        <taxon>Gammaproteobacteria</taxon>
        <taxon>Pseudomonadales</taxon>
        <taxon>Pseudomonadaceae</taxon>
        <taxon>Pseudomonas</taxon>
    </lineage>
</organism>
<comment type="caution">
    <text evidence="1">The sequence shown here is derived from an EMBL/GenBank/DDBJ whole genome shotgun (WGS) entry which is preliminary data.</text>
</comment>
<name>A0A9Q6II87_9PSED</name>
<protein>
    <recommendedName>
        <fullName evidence="3">Cytoplasmic protein</fullName>
    </recommendedName>
</protein>